<proteinExistence type="predicted"/>
<evidence type="ECO:0000256" key="1">
    <source>
        <dbReference type="ARBA" id="ARBA00004196"/>
    </source>
</evidence>
<dbReference type="Gene3D" id="2.70.98.70">
    <property type="match status" value="1"/>
</dbReference>
<keyword evidence="5" id="KW-1185">Reference proteome</keyword>
<evidence type="ECO:0000313" key="4">
    <source>
        <dbReference type="EMBL" id="MCP8940526.1"/>
    </source>
</evidence>
<dbReference type="InterPro" id="IPR008929">
    <property type="entry name" value="Chondroitin_lyas"/>
</dbReference>
<organism evidence="4 5">
    <name type="scientific">Alsobacter ponti</name>
    <dbReference type="NCBI Taxonomy" id="2962936"/>
    <lineage>
        <taxon>Bacteria</taxon>
        <taxon>Pseudomonadati</taxon>
        <taxon>Pseudomonadota</taxon>
        <taxon>Alphaproteobacteria</taxon>
        <taxon>Hyphomicrobiales</taxon>
        <taxon>Alsobacteraceae</taxon>
        <taxon>Alsobacter</taxon>
    </lineage>
</organism>
<dbReference type="InterPro" id="IPR012480">
    <property type="entry name" value="Hepar_II_III_C"/>
</dbReference>
<name>A0ABT1LHF4_9HYPH</name>
<dbReference type="EMBL" id="JANCLU010000022">
    <property type="protein sequence ID" value="MCP8940526.1"/>
    <property type="molecule type" value="Genomic_DNA"/>
</dbReference>
<sequence length="586" mass="62113">MTARAVGDRWRLARMVAGHAMRRLGRALTGPLRAFRPGARRGAAERLVIAPQDLRTSDPTIASDIYAGYFAFAGKVVTPGGRSPFQAMPPTPAWAQALMGFGWLRHLRAADSALARANARALVDDWIAYCSRPRVGPAWQPAVVARRLISWLSQSPLILEGADRAFYRRFMRSLARQASVLARDYGGEARAQDRLLCAIALVEVALCTGASGPSARRAARLLSAELDAQILPDGGHVCRNPQALLDILLDLLPLRQAYASQGVEPPRALLNAIDRILPALRLFRHGDGSLALFNGMGATSHDALATVLAYSHARAAALENAPHSGYQRLRGEATVVVMDTGAPPPRAESGDAHAGCLSFEFSDGAHPVVVNCGAPAPGNEDWRQAARATAAHSTLALADTSSCRFVAADGIGALLGTPVLAGPERVAVQREAGGADGRGVAVLASHDGYVAAFGVVHQRRVEVDGDGGAVRGEDRLIVSHSGRARRAPSDYAIRFHLHPSVRVVRAAGGRSAFLRLPGGAGWTFSAGGLPLAVEESVYFATAEGPRACEQIVVAADFRETPEIAWSFERADEPPRAPAGEPEPPLI</sequence>
<reference evidence="4 5" key="1">
    <citation type="submission" date="2022-07" db="EMBL/GenBank/DDBJ databases">
        <authorList>
            <person name="Li W.-J."/>
            <person name="Deng Q.-Q."/>
        </authorList>
    </citation>
    <scope>NUCLEOTIDE SEQUENCE [LARGE SCALE GENOMIC DNA]</scope>
    <source>
        <strain evidence="4 5">SYSU M60028</strain>
    </source>
</reference>
<protein>
    <submittedName>
        <fullName evidence="4">Heparinase II/III family protein</fullName>
    </submittedName>
</protein>
<feature type="region of interest" description="Disordered" evidence="2">
    <location>
        <begin position="567"/>
        <end position="586"/>
    </location>
</feature>
<dbReference type="Pfam" id="PF07940">
    <property type="entry name" value="Hepar_II_III_C"/>
    <property type="match status" value="1"/>
</dbReference>
<accession>A0ABT1LHF4</accession>
<evidence type="ECO:0000313" key="5">
    <source>
        <dbReference type="Proteomes" id="UP001205890"/>
    </source>
</evidence>
<dbReference type="Gene3D" id="1.50.10.100">
    <property type="entry name" value="Chondroitin AC/alginate lyase"/>
    <property type="match status" value="1"/>
</dbReference>
<feature type="domain" description="Heparinase II/III-like C-terminal" evidence="3">
    <location>
        <begin position="315"/>
        <end position="566"/>
    </location>
</feature>
<dbReference type="Proteomes" id="UP001205890">
    <property type="component" value="Unassembled WGS sequence"/>
</dbReference>
<dbReference type="RefSeq" id="WP_254745365.1">
    <property type="nucleotide sequence ID" value="NZ_JANCLU010000022.1"/>
</dbReference>
<evidence type="ECO:0000259" key="3">
    <source>
        <dbReference type="Pfam" id="PF07940"/>
    </source>
</evidence>
<comment type="caution">
    <text evidence="4">The sequence shown here is derived from an EMBL/GenBank/DDBJ whole genome shotgun (WGS) entry which is preliminary data.</text>
</comment>
<comment type="subcellular location">
    <subcellularLocation>
        <location evidence="1">Cell envelope</location>
    </subcellularLocation>
</comment>
<gene>
    <name evidence="4" type="ORF">NK718_18525</name>
</gene>
<evidence type="ECO:0000256" key="2">
    <source>
        <dbReference type="SAM" id="MobiDB-lite"/>
    </source>
</evidence>